<keyword evidence="9" id="KW-1185">Reference proteome</keyword>
<dbReference type="PANTHER" id="PTHR43032">
    <property type="entry name" value="PROTEIN-METHIONINE-SULFOXIDE REDUCTASE"/>
    <property type="match status" value="1"/>
</dbReference>
<dbReference type="Proteomes" id="UP000297792">
    <property type="component" value="Unassembled WGS sequence"/>
</dbReference>
<comment type="caution">
    <text evidence="8">The sequence shown here is derived from an EMBL/GenBank/DDBJ whole genome shotgun (WGS) entry which is preliminary data.</text>
</comment>
<dbReference type="GO" id="GO:0005886">
    <property type="term" value="C:plasma membrane"/>
    <property type="evidence" value="ECO:0007669"/>
    <property type="project" value="UniProtKB-SubCell"/>
</dbReference>
<feature type="domain" description="Cytochrome b561 bacterial/Ni-hydrogenase" evidence="7">
    <location>
        <begin position="101"/>
        <end position="334"/>
    </location>
</feature>
<dbReference type="Pfam" id="PF00174">
    <property type="entry name" value="Oxidored_molyb"/>
    <property type="match status" value="1"/>
</dbReference>
<reference evidence="8 9" key="1">
    <citation type="submission" date="2018-12" db="EMBL/GenBank/DDBJ databases">
        <title>Draft genome sequences of Mycolicibacterium peregrinum isolated from a pig with lymphadenitis and from soil on the same Japanese pig farm.</title>
        <authorList>
            <person name="Komatsu T."/>
            <person name="Ohya K."/>
            <person name="Sawai K."/>
            <person name="Odoi J.O."/>
            <person name="Otsu K."/>
            <person name="Ota A."/>
            <person name="Ito T."/>
            <person name="Kawai M."/>
            <person name="Maruyama F."/>
        </authorList>
    </citation>
    <scope>NUCLEOTIDE SEQUENCE [LARGE SCALE GENOMIC DNA]</scope>
    <source>
        <strain evidence="8 9">138</strain>
    </source>
</reference>
<dbReference type="InterPro" id="IPR016174">
    <property type="entry name" value="Di-haem_cyt_TM"/>
</dbReference>
<name>A0A4Z0HMB5_MYCPR</name>
<sequence>MTTSNRLATLWDPHEPTSVLRDHIDQRQFGGGIPKVPARFPTVRLGRHWISALWLLPIGVTLLILVVAVAQELREYGWIQDFINRYPGTAPGFAPEVTSGFPAWLRWQHFFNIIFMMFILRSGLQILADHPRLYLNAGCRPGTEWLRMRGEVPADRRDKSDPPTVWTSKDDAVTLPKWLGIPGFRHSVGLARWWHLSFDLLWLVNGAVFYVLLFSTGQWQRIVPQSWEVFPNALSTAVQYASLDFPDNHGFVAYNGLQMLAYFITVFIAAPLAFLTGLLQAPAVAARLGTGRGPLNRQAARTVHFAVWLWMVAFIVAHVTMVFTTGAVVNLNHMTLGTDTESYWALAIFGVATAVVATLWLAASPVTIRYPRVVQNTGRFIVGWAKAWMERAHPRASYTDKDISPYLWVNGTLPDSDHYRWLQQGGWSQYMLRVEGLVETPLELSYSGLLALPKHEQITQHYCIQGWSGVAKWGGVAMADILAMVHPLPEANWVVFYSFAEGAEPGHGRYYDCHRIEHMREPMALLAYEMNGQLLCEAHGAPLRLRNELELGFKQVKWIEAIEFVADFRDVGWGHGGYNEDHEYYGYRMPI</sequence>
<dbReference type="InterPro" id="IPR011577">
    <property type="entry name" value="Cyt_b561_bac/Ni-Hgenase"/>
</dbReference>
<keyword evidence="5" id="KW-0472">Membrane</keyword>
<dbReference type="Gene3D" id="1.20.950.20">
    <property type="entry name" value="Transmembrane di-heme cytochromes, Chain C"/>
    <property type="match status" value="1"/>
</dbReference>
<dbReference type="Gene3D" id="3.90.420.10">
    <property type="entry name" value="Oxidoreductase, molybdopterin-binding domain"/>
    <property type="match status" value="1"/>
</dbReference>
<dbReference type="InterPro" id="IPR036374">
    <property type="entry name" value="OxRdtase_Mopterin-bd_sf"/>
</dbReference>
<dbReference type="InterPro" id="IPR000572">
    <property type="entry name" value="OxRdtase_Mopterin-bd_dom"/>
</dbReference>
<dbReference type="Pfam" id="PF01292">
    <property type="entry name" value="Ni_hydr_CYTB"/>
    <property type="match status" value="1"/>
</dbReference>
<organism evidence="8 9">
    <name type="scientific">Mycolicibacterium peregrinum</name>
    <name type="common">Mycobacterium peregrinum</name>
    <dbReference type="NCBI Taxonomy" id="43304"/>
    <lineage>
        <taxon>Bacteria</taxon>
        <taxon>Bacillati</taxon>
        <taxon>Actinomycetota</taxon>
        <taxon>Actinomycetes</taxon>
        <taxon>Mycobacteriales</taxon>
        <taxon>Mycobacteriaceae</taxon>
        <taxon>Mycolicibacterium</taxon>
    </lineage>
</organism>
<dbReference type="SUPFAM" id="SSF81342">
    <property type="entry name" value="Transmembrane di-heme cytochromes"/>
    <property type="match status" value="1"/>
</dbReference>
<dbReference type="GO" id="GO:0009055">
    <property type="term" value="F:electron transfer activity"/>
    <property type="evidence" value="ECO:0007669"/>
    <property type="project" value="InterPro"/>
</dbReference>
<protein>
    <submittedName>
        <fullName evidence="8">Oxidoreductase</fullName>
    </submittedName>
</protein>
<dbReference type="EMBL" id="RWKA01000009">
    <property type="protein sequence ID" value="TGB40940.1"/>
    <property type="molecule type" value="Genomic_DNA"/>
</dbReference>
<evidence type="ECO:0000259" key="7">
    <source>
        <dbReference type="Pfam" id="PF01292"/>
    </source>
</evidence>
<accession>A0A4Z0HMB5</accession>
<keyword evidence="2" id="KW-1003">Cell membrane</keyword>
<evidence type="ECO:0000256" key="3">
    <source>
        <dbReference type="ARBA" id="ARBA00022692"/>
    </source>
</evidence>
<feature type="domain" description="Oxidoreductase molybdopterin-binding" evidence="6">
    <location>
        <begin position="427"/>
        <end position="567"/>
    </location>
</feature>
<evidence type="ECO:0000313" key="8">
    <source>
        <dbReference type="EMBL" id="TGB40940.1"/>
    </source>
</evidence>
<proteinExistence type="predicted"/>
<evidence type="ECO:0000313" key="9">
    <source>
        <dbReference type="Proteomes" id="UP000297792"/>
    </source>
</evidence>
<gene>
    <name evidence="8" type="ORF">EJD98_17255</name>
</gene>
<keyword evidence="3" id="KW-0812">Transmembrane</keyword>
<evidence type="ECO:0000259" key="6">
    <source>
        <dbReference type="Pfam" id="PF00174"/>
    </source>
</evidence>
<dbReference type="SUPFAM" id="SSF56524">
    <property type="entry name" value="Oxidoreductase molybdopterin-binding domain"/>
    <property type="match status" value="1"/>
</dbReference>
<comment type="subcellular location">
    <subcellularLocation>
        <location evidence="1">Cell membrane</location>
        <topology evidence="1">Multi-pass membrane protein</topology>
    </subcellularLocation>
</comment>
<evidence type="ECO:0000256" key="1">
    <source>
        <dbReference type="ARBA" id="ARBA00004651"/>
    </source>
</evidence>
<evidence type="ECO:0000256" key="4">
    <source>
        <dbReference type="ARBA" id="ARBA00022989"/>
    </source>
</evidence>
<keyword evidence="4" id="KW-1133">Transmembrane helix</keyword>
<dbReference type="AlphaFoldDB" id="A0A4Z0HMB5"/>
<dbReference type="GO" id="GO:0022904">
    <property type="term" value="P:respiratory electron transport chain"/>
    <property type="evidence" value="ECO:0007669"/>
    <property type="project" value="InterPro"/>
</dbReference>
<dbReference type="RefSeq" id="WP_135360488.1">
    <property type="nucleotide sequence ID" value="NZ_RWJZ01000006.1"/>
</dbReference>
<evidence type="ECO:0000256" key="5">
    <source>
        <dbReference type="ARBA" id="ARBA00023136"/>
    </source>
</evidence>
<evidence type="ECO:0000256" key="2">
    <source>
        <dbReference type="ARBA" id="ARBA00022475"/>
    </source>
</evidence>